<dbReference type="PANTHER" id="PTHR44196">
    <property type="entry name" value="DEHYDROGENASE/REDUCTASE SDR FAMILY MEMBER 7B"/>
    <property type="match status" value="1"/>
</dbReference>
<dbReference type="InterPro" id="IPR036291">
    <property type="entry name" value="NAD(P)-bd_dom_sf"/>
</dbReference>
<evidence type="ECO:0000256" key="2">
    <source>
        <dbReference type="ARBA" id="ARBA00023002"/>
    </source>
</evidence>
<dbReference type="PRINTS" id="PR00081">
    <property type="entry name" value="GDHRDH"/>
</dbReference>
<dbReference type="InterPro" id="IPR002347">
    <property type="entry name" value="SDR_fam"/>
</dbReference>
<comment type="caution">
    <text evidence="3">The sequence shown here is derived from an EMBL/GenBank/DDBJ whole genome shotgun (WGS) entry which is preliminary data.</text>
</comment>
<protein>
    <recommendedName>
        <fullName evidence="5">NAD(P)-binding protein</fullName>
    </recommendedName>
</protein>
<dbReference type="Pfam" id="PF00106">
    <property type="entry name" value="adh_short"/>
    <property type="match status" value="1"/>
</dbReference>
<reference evidence="3" key="1">
    <citation type="submission" date="2021-07" db="EMBL/GenBank/DDBJ databases">
        <authorList>
            <person name="Durling M."/>
        </authorList>
    </citation>
    <scope>NUCLEOTIDE SEQUENCE</scope>
</reference>
<evidence type="ECO:0000313" key="4">
    <source>
        <dbReference type="Proteomes" id="UP000701801"/>
    </source>
</evidence>
<organism evidence="3 4">
    <name type="scientific">Hymenoscyphus albidus</name>
    <dbReference type="NCBI Taxonomy" id="595503"/>
    <lineage>
        <taxon>Eukaryota</taxon>
        <taxon>Fungi</taxon>
        <taxon>Dikarya</taxon>
        <taxon>Ascomycota</taxon>
        <taxon>Pezizomycotina</taxon>
        <taxon>Leotiomycetes</taxon>
        <taxon>Helotiales</taxon>
        <taxon>Helotiaceae</taxon>
        <taxon>Hymenoscyphus</taxon>
    </lineage>
</organism>
<keyword evidence="4" id="KW-1185">Reference proteome</keyword>
<accession>A0A9N9LH76</accession>
<dbReference type="AlphaFoldDB" id="A0A9N9LH76"/>
<dbReference type="CDD" id="cd05233">
    <property type="entry name" value="SDR_c"/>
    <property type="match status" value="1"/>
</dbReference>
<dbReference type="EMBL" id="CAJVRM010000062">
    <property type="protein sequence ID" value="CAG8973075.1"/>
    <property type="molecule type" value="Genomic_DNA"/>
</dbReference>
<dbReference type="SUPFAM" id="SSF51735">
    <property type="entry name" value="NAD(P)-binding Rossmann-fold domains"/>
    <property type="match status" value="1"/>
</dbReference>
<name>A0A9N9LH76_9HELO</name>
<evidence type="ECO:0000256" key="1">
    <source>
        <dbReference type="ARBA" id="ARBA00006484"/>
    </source>
</evidence>
<dbReference type="Proteomes" id="UP000701801">
    <property type="component" value="Unassembled WGS sequence"/>
</dbReference>
<dbReference type="GO" id="GO:0016020">
    <property type="term" value="C:membrane"/>
    <property type="evidence" value="ECO:0007669"/>
    <property type="project" value="TreeGrafter"/>
</dbReference>
<dbReference type="OrthoDB" id="1933717at2759"/>
<comment type="similarity">
    <text evidence="1">Belongs to the short-chain dehydrogenases/reductases (SDR) family.</text>
</comment>
<dbReference type="GO" id="GO:0016491">
    <property type="term" value="F:oxidoreductase activity"/>
    <property type="evidence" value="ECO:0007669"/>
    <property type="project" value="UniProtKB-KW"/>
</dbReference>
<sequence length="329" mass="36529">MTTYHVDPNQWTTPFSFTKTIHRDPYPFLSPEKAENRQEGKVIIVTGAGSGIGANSPQAAAKVWARAGAHGIVLVGRRLERLQIVKTEIEALNKDTIVLAVKCDIANESDVIALYAEVKKTFGRNADVLLNNAGALDDTKMFAEHGVEEYWRVYEINLKGLVIMLNHWINSQEHTEKPVGTIITVLTGRVGVMVPKGSSYDVSKLAMQGLVQHVQAGMSSAANYALRSELTVLIEYPTLRMFMTMPGIVKSEMSEEFWLPFAIDHADLTGLQALYFAQPRADYLKGLITSVNWDHEVMEAHKEEIIEKKMLEMKWIPAIPFCGGEGLGA</sequence>
<dbReference type="PANTHER" id="PTHR44196:SF1">
    <property type="entry name" value="DEHYDROGENASE_REDUCTASE SDR FAMILY MEMBER 7B"/>
    <property type="match status" value="1"/>
</dbReference>
<evidence type="ECO:0008006" key="5">
    <source>
        <dbReference type="Google" id="ProtNLM"/>
    </source>
</evidence>
<dbReference type="Gene3D" id="3.40.50.720">
    <property type="entry name" value="NAD(P)-binding Rossmann-like Domain"/>
    <property type="match status" value="1"/>
</dbReference>
<evidence type="ECO:0000313" key="3">
    <source>
        <dbReference type="EMBL" id="CAG8973075.1"/>
    </source>
</evidence>
<keyword evidence="2" id="KW-0560">Oxidoreductase</keyword>
<gene>
    <name evidence="3" type="ORF">HYALB_00009380</name>
</gene>
<proteinExistence type="inferred from homology"/>